<dbReference type="AlphaFoldDB" id="A0AA45WS08"/>
<proteinExistence type="predicted"/>
<dbReference type="EMBL" id="FXTU01000011">
    <property type="protein sequence ID" value="SMP34437.1"/>
    <property type="molecule type" value="Genomic_DNA"/>
</dbReference>
<organism evidence="1 2">
    <name type="scientific">Laceyella tengchongensis</name>
    <dbReference type="NCBI Taxonomy" id="574699"/>
    <lineage>
        <taxon>Bacteria</taxon>
        <taxon>Bacillati</taxon>
        <taxon>Bacillota</taxon>
        <taxon>Bacilli</taxon>
        <taxon>Bacillales</taxon>
        <taxon>Thermoactinomycetaceae</taxon>
        <taxon>Laceyella</taxon>
    </lineage>
</organism>
<dbReference type="RefSeq" id="WP_102991417.1">
    <property type="nucleotide sequence ID" value="NZ_FXTU01000011.1"/>
</dbReference>
<evidence type="ECO:0000313" key="2">
    <source>
        <dbReference type="Proteomes" id="UP001157946"/>
    </source>
</evidence>
<protein>
    <recommendedName>
        <fullName evidence="3">Cytosolic protein</fullName>
    </recommendedName>
</protein>
<accession>A0AA45WS08</accession>
<gene>
    <name evidence="1" type="ORF">SAMN06265361_11133</name>
</gene>
<reference evidence="1" key="1">
    <citation type="submission" date="2017-05" db="EMBL/GenBank/DDBJ databases">
        <authorList>
            <person name="Varghese N."/>
            <person name="Submissions S."/>
        </authorList>
    </citation>
    <scope>NUCLEOTIDE SEQUENCE</scope>
    <source>
        <strain evidence="1">DSM 45262</strain>
    </source>
</reference>
<keyword evidence="2" id="KW-1185">Reference proteome</keyword>
<dbReference type="Proteomes" id="UP001157946">
    <property type="component" value="Unassembled WGS sequence"/>
</dbReference>
<comment type="caution">
    <text evidence="1">The sequence shown here is derived from an EMBL/GenBank/DDBJ whole genome shotgun (WGS) entry which is preliminary data.</text>
</comment>
<name>A0AA45WS08_9BACL</name>
<evidence type="ECO:0000313" key="1">
    <source>
        <dbReference type="EMBL" id="SMP34437.1"/>
    </source>
</evidence>
<evidence type="ECO:0008006" key="3">
    <source>
        <dbReference type="Google" id="ProtNLM"/>
    </source>
</evidence>
<sequence length="68" mass="7786">MYYGRTFDELSMVPLSQWTMEELTYHHFVMSQLSPLMNVQGTSLHHDLIGEIEQRGGLAAIQPEDPHA</sequence>